<protein>
    <submittedName>
        <fullName evidence="3">FMN-binding protein</fullName>
    </submittedName>
</protein>
<dbReference type="GO" id="GO:0016020">
    <property type="term" value="C:membrane"/>
    <property type="evidence" value="ECO:0007669"/>
    <property type="project" value="InterPro"/>
</dbReference>
<dbReference type="GO" id="GO:0010181">
    <property type="term" value="F:FMN binding"/>
    <property type="evidence" value="ECO:0007669"/>
    <property type="project" value="InterPro"/>
</dbReference>
<dbReference type="EMBL" id="BHXC01000006">
    <property type="protein sequence ID" value="GCB89351.1"/>
    <property type="molecule type" value="Genomic_DNA"/>
</dbReference>
<evidence type="ECO:0000313" key="4">
    <source>
        <dbReference type="Proteomes" id="UP000288351"/>
    </source>
</evidence>
<reference evidence="3 4" key="1">
    <citation type="journal article" date="2019" name="Microbiol. Resour. Announc.">
        <title>Draft Genome Sequence of the Most Traditional epsilon-Poly-l-Lysine Producer, Streptomyces albulus NBRC14147.</title>
        <authorList>
            <person name="Yamanaka K."/>
            <person name="Hamano Y."/>
        </authorList>
    </citation>
    <scope>NUCLEOTIDE SEQUENCE [LARGE SCALE GENOMIC DNA]</scope>
    <source>
        <strain evidence="3 4">NBRC 14147</strain>
    </source>
</reference>
<sequence>MRRAVLTAASTSALVVLLLALKPHQPAGLTDDLAQGGAAPSPAPTGSAPRAAHPPSGTFTGDPVSTRYGTVQVAATVAAGRLTGVRVLHVPSESGRDQEIAAYAVPRLTQEALAAHGAGIDAVSGASYTSAGYIRSLQSALDRAGV</sequence>
<comment type="caution">
    <text evidence="3">The sequence shown here is derived from an EMBL/GenBank/DDBJ whole genome shotgun (WGS) entry which is preliminary data.</text>
</comment>
<dbReference type="Proteomes" id="UP000288351">
    <property type="component" value="Unassembled WGS sequence"/>
</dbReference>
<feature type="region of interest" description="Disordered" evidence="1">
    <location>
        <begin position="30"/>
        <end position="65"/>
    </location>
</feature>
<gene>
    <name evidence="3" type="ORF">SALB_02025</name>
</gene>
<dbReference type="STRING" id="68570.DC74_1221"/>
<dbReference type="Gene3D" id="3.90.1010.20">
    <property type="match status" value="1"/>
</dbReference>
<name>A0A059VQR7_STRNR</name>
<feature type="compositionally biased region" description="Low complexity" evidence="1">
    <location>
        <begin position="34"/>
        <end position="51"/>
    </location>
</feature>
<organism evidence="3 4">
    <name type="scientific">Streptomyces noursei</name>
    <name type="common">Streptomyces albulus</name>
    <dbReference type="NCBI Taxonomy" id="1971"/>
    <lineage>
        <taxon>Bacteria</taxon>
        <taxon>Bacillati</taxon>
        <taxon>Actinomycetota</taxon>
        <taxon>Actinomycetes</taxon>
        <taxon>Kitasatosporales</taxon>
        <taxon>Streptomycetaceae</taxon>
        <taxon>Streptomyces</taxon>
    </lineage>
</organism>
<feature type="signal peptide" evidence="2">
    <location>
        <begin position="1"/>
        <end position="27"/>
    </location>
</feature>
<keyword evidence="2" id="KW-0732">Signal</keyword>
<dbReference type="eggNOG" id="COG3976">
    <property type="taxonomic scope" value="Bacteria"/>
</dbReference>
<evidence type="ECO:0000313" key="3">
    <source>
        <dbReference type="EMBL" id="GCB89351.1"/>
    </source>
</evidence>
<proteinExistence type="predicted"/>
<evidence type="ECO:0000256" key="2">
    <source>
        <dbReference type="SAM" id="SignalP"/>
    </source>
</evidence>
<evidence type="ECO:0000256" key="1">
    <source>
        <dbReference type="SAM" id="MobiDB-lite"/>
    </source>
</evidence>
<feature type="chain" id="PRO_5044290767" evidence="2">
    <location>
        <begin position="28"/>
        <end position="146"/>
    </location>
</feature>
<dbReference type="SMART" id="SM00900">
    <property type="entry name" value="FMN_bind"/>
    <property type="match status" value="1"/>
</dbReference>
<dbReference type="InterPro" id="IPR007329">
    <property type="entry name" value="FMN-bd"/>
</dbReference>
<dbReference type="Pfam" id="PF04205">
    <property type="entry name" value="FMN_bind"/>
    <property type="match status" value="1"/>
</dbReference>
<accession>A0A059VQR7</accession>
<dbReference type="RefSeq" id="WP_016578412.1">
    <property type="nucleotide sequence ID" value="NZ_BHXC01000006.1"/>
</dbReference>
<dbReference type="AlphaFoldDB" id="A0A059VQR7"/>